<proteinExistence type="predicted"/>
<protein>
    <submittedName>
        <fullName evidence="1">Uncharacterized protein</fullName>
    </submittedName>
</protein>
<reference evidence="1" key="2">
    <citation type="submission" date="2025-09" db="UniProtKB">
        <authorList>
            <consortium name="EnsemblPlants"/>
        </authorList>
    </citation>
    <scope>IDENTIFICATION</scope>
</reference>
<keyword evidence="2" id="KW-1185">Reference proteome</keyword>
<name>A0ACD5T7B4_AVESA</name>
<sequence length="136" mass="15668">MLAKPHCEDAFSEYVRWFLEKSCVKLLPDVYPQIILEEPLPGFDELGSLEYNQIVRKWCQTSFAPVINFVAGELEGALEFPRDEEGHNKFHDFVKRQAQKLRRFANLFGCRDPEVATSSKQRAKSTSEEEGCPVKE</sequence>
<evidence type="ECO:0000313" key="1">
    <source>
        <dbReference type="EnsemblPlants" id="AVESA.00010b.r2.1AG0004350.1.CDS"/>
    </source>
</evidence>
<dbReference type="Proteomes" id="UP001732700">
    <property type="component" value="Chromosome 1A"/>
</dbReference>
<organism evidence="1 2">
    <name type="scientific">Avena sativa</name>
    <name type="common">Oat</name>
    <dbReference type="NCBI Taxonomy" id="4498"/>
    <lineage>
        <taxon>Eukaryota</taxon>
        <taxon>Viridiplantae</taxon>
        <taxon>Streptophyta</taxon>
        <taxon>Embryophyta</taxon>
        <taxon>Tracheophyta</taxon>
        <taxon>Spermatophyta</taxon>
        <taxon>Magnoliopsida</taxon>
        <taxon>Liliopsida</taxon>
        <taxon>Poales</taxon>
        <taxon>Poaceae</taxon>
        <taxon>BOP clade</taxon>
        <taxon>Pooideae</taxon>
        <taxon>Poodae</taxon>
        <taxon>Poeae</taxon>
        <taxon>Poeae Chloroplast Group 1 (Aveneae type)</taxon>
        <taxon>Aveninae</taxon>
        <taxon>Avena</taxon>
    </lineage>
</organism>
<accession>A0ACD5T7B4</accession>
<reference evidence="1" key="1">
    <citation type="submission" date="2021-05" db="EMBL/GenBank/DDBJ databases">
        <authorList>
            <person name="Scholz U."/>
            <person name="Mascher M."/>
            <person name="Fiebig A."/>
        </authorList>
    </citation>
    <scope>NUCLEOTIDE SEQUENCE [LARGE SCALE GENOMIC DNA]</scope>
</reference>
<dbReference type="EnsemblPlants" id="AVESA.00010b.r2.1AG0004350.1">
    <property type="protein sequence ID" value="AVESA.00010b.r2.1AG0004350.1.CDS"/>
    <property type="gene ID" value="AVESA.00010b.r2.1AG0004350"/>
</dbReference>
<evidence type="ECO:0000313" key="2">
    <source>
        <dbReference type="Proteomes" id="UP001732700"/>
    </source>
</evidence>